<dbReference type="EnsemblMetazoa" id="PHUM256950-RA">
    <property type="protein sequence ID" value="PHUM256950-PA"/>
    <property type="gene ID" value="PHUM256950"/>
</dbReference>
<dbReference type="AlphaFoldDB" id="E0VK51"/>
<dbReference type="InParanoid" id="E0VK51"/>
<name>E0VK51_PEDHC</name>
<sequence length="167" mass="19516">MDDLNLNEGAYNRIQNVLDASKTENINYPESCFKSIYSPATLINNWQEFRNDNEVPVTTTEPMISEHMDQFRCQCESKVPDRGEYYNKIFEGYGLGQELLIDHMGFSYYGNYTTTYDLCFNHLPKGICGPYPRFYHKGKYKPSTDLTLIYGNLTNWGLRERLQNIDD</sequence>
<keyword evidence="3" id="KW-1185">Reference proteome</keyword>
<reference evidence="1" key="2">
    <citation type="submission" date="2007-04" db="EMBL/GenBank/DDBJ databases">
        <title>The genome of the human body louse.</title>
        <authorList>
            <consortium name="The Human Body Louse Genome Consortium"/>
            <person name="Kirkness E."/>
            <person name="Walenz B."/>
            <person name="Hass B."/>
            <person name="Bruggner R."/>
            <person name="Strausberg R."/>
        </authorList>
    </citation>
    <scope>NUCLEOTIDE SEQUENCE</scope>
    <source>
        <strain evidence="1">USDA</strain>
    </source>
</reference>
<dbReference type="eggNOG" id="ENOG502SETT">
    <property type="taxonomic scope" value="Eukaryota"/>
</dbReference>
<dbReference type="GO" id="GO:0030317">
    <property type="term" value="P:flagellated sperm motility"/>
    <property type="evidence" value="ECO:0007669"/>
    <property type="project" value="InterPro"/>
</dbReference>
<dbReference type="InterPro" id="IPR054709">
    <property type="entry name" value="CFAP107"/>
</dbReference>
<protein>
    <submittedName>
        <fullName evidence="1 2">Uncharacterized protein</fullName>
    </submittedName>
</protein>
<dbReference type="CTD" id="8235228"/>
<proteinExistence type="predicted"/>
<dbReference type="GeneID" id="8235228"/>
<dbReference type="RefSeq" id="XP_002426495.1">
    <property type="nucleotide sequence ID" value="XM_002426450.1"/>
</dbReference>
<dbReference type="STRING" id="121224.E0VK51"/>
<dbReference type="EMBL" id="DS235239">
    <property type="protein sequence ID" value="EEB13757.1"/>
    <property type="molecule type" value="Genomic_DNA"/>
</dbReference>
<reference evidence="1" key="1">
    <citation type="submission" date="2007-04" db="EMBL/GenBank/DDBJ databases">
        <title>Annotation of Pediculus humanus corporis strain USDA.</title>
        <authorList>
            <person name="Kirkness E."/>
            <person name="Hannick L."/>
            <person name="Hass B."/>
            <person name="Bruggner R."/>
            <person name="Lawson D."/>
            <person name="Bidwell S."/>
            <person name="Joardar V."/>
            <person name="Caler E."/>
            <person name="Walenz B."/>
            <person name="Inman J."/>
            <person name="Schobel S."/>
            <person name="Galinsky K."/>
            <person name="Amedeo P."/>
            <person name="Strausberg R."/>
        </authorList>
    </citation>
    <scope>NUCLEOTIDE SEQUENCE</scope>
    <source>
        <strain evidence="1">USDA</strain>
    </source>
</reference>
<reference evidence="2" key="3">
    <citation type="submission" date="2020-05" db="UniProtKB">
        <authorList>
            <consortium name="EnsemblMetazoa"/>
        </authorList>
    </citation>
    <scope>IDENTIFICATION</scope>
    <source>
        <strain evidence="2">USDA</strain>
    </source>
</reference>
<dbReference type="VEuPathDB" id="VectorBase:PHUM256950"/>
<gene>
    <name evidence="2" type="primary">8235228</name>
    <name evidence="1" type="ORF">Phum_PHUM256950</name>
</gene>
<dbReference type="KEGG" id="phu:Phum_PHUM256950"/>
<evidence type="ECO:0000313" key="3">
    <source>
        <dbReference type="Proteomes" id="UP000009046"/>
    </source>
</evidence>
<dbReference type="Proteomes" id="UP000009046">
    <property type="component" value="Unassembled WGS sequence"/>
</dbReference>
<dbReference type="Pfam" id="PF22595">
    <property type="entry name" value="CFAP107"/>
    <property type="match status" value="1"/>
</dbReference>
<organism>
    <name type="scientific">Pediculus humanus subsp. corporis</name>
    <name type="common">Body louse</name>
    <dbReference type="NCBI Taxonomy" id="121224"/>
    <lineage>
        <taxon>Eukaryota</taxon>
        <taxon>Metazoa</taxon>
        <taxon>Ecdysozoa</taxon>
        <taxon>Arthropoda</taxon>
        <taxon>Hexapoda</taxon>
        <taxon>Insecta</taxon>
        <taxon>Pterygota</taxon>
        <taxon>Neoptera</taxon>
        <taxon>Paraneoptera</taxon>
        <taxon>Psocodea</taxon>
        <taxon>Troctomorpha</taxon>
        <taxon>Phthiraptera</taxon>
        <taxon>Anoplura</taxon>
        <taxon>Pediculidae</taxon>
        <taxon>Pediculus</taxon>
    </lineage>
</organism>
<dbReference type="HOGENOM" id="CLU_1596472_0_0_1"/>
<dbReference type="OrthoDB" id="8185227at2759"/>
<evidence type="ECO:0000313" key="1">
    <source>
        <dbReference type="EMBL" id="EEB13757.1"/>
    </source>
</evidence>
<accession>E0VK51</accession>
<evidence type="ECO:0000313" key="2">
    <source>
        <dbReference type="EnsemblMetazoa" id="PHUM256950-PA"/>
    </source>
</evidence>
<dbReference type="EMBL" id="AAZO01002977">
    <property type="status" value="NOT_ANNOTATED_CDS"/>
    <property type="molecule type" value="Genomic_DNA"/>
</dbReference>